<keyword evidence="3" id="KW-1133">Transmembrane helix</keyword>
<dbReference type="SUPFAM" id="SSF54106">
    <property type="entry name" value="LysM domain"/>
    <property type="match status" value="1"/>
</dbReference>
<gene>
    <name evidence="5" type="ORF">GRF29_1g3594094</name>
</gene>
<feature type="domain" description="LysM" evidence="4">
    <location>
        <begin position="31"/>
        <end position="80"/>
    </location>
</feature>
<dbReference type="GO" id="GO:0008061">
    <property type="term" value="F:chitin binding"/>
    <property type="evidence" value="ECO:0007669"/>
    <property type="project" value="UniProtKB-KW"/>
</dbReference>
<evidence type="ECO:0000259" key="4">
    <source>
        <dbReference type="PROSITE" id="PS51782"/>
    </source>
</evidence>
<evidence type="ECO:0000313" key="5">
    <source>
        <dbReference type="EMBL" id="KAK3217620.1"/>
    </source>
</evidence>
<evidence type="ECO:0000256" key="2">
    <source>
        <dbReference type="ARBA" id="ARBA00023026"/>
    </source>
</evidence>
<dbReference type="PROSITE" id="PS51782">
    <property type="entry name" value="LYSM"/>
    <property type="match status" value="1"/>
</dbReference>
<dbReference type="Proteomes" id="UP001280581">
    <property type="component" value="Unassembled WGS sequence"/>
</dbReference>
<feature type="transmembrane region" description="Helical" evidence="3">
    <location>
        <begin position="424"/>
        <end position="444"/>
    </location>
</feature>
<keyword evidence="6" id="KW-1185">Reference proteome</keyword>
<protein>
    <recommendedName>
        <fullName evidence="4">LysM domain-containing protein</fullName>
    </recommendedName>
</protein>
<keyword evidence="3" id="KW-0472">Membrane</keyword>
<name>A0AAN6M950_9PLEO</name>
<dbReference type="InterPro" id="IPR036779">
    <property type="entry name" value="LysM_dom_sf"/>
</dbReference>
<feature type="transmembrane region" description="Helical" evidence="3">
    <location>
        <begin position="456"/>
        <end position="474"/>
    </location>
</feature>
<feature type="transmembrane region" description="Helical" evidence="3">
    <location>
        <begin position="480"/>
        <end position="501"/>
    </location>
</feature>
<evidence type="ECO:0000256" key="1">
    <source>
        <dbReference type="ARBA" id="ARBA00022669"/>
    </source>
</evidence>
<dbReference type="PANTHER" id="PTHR47700:SF2">
    <property type="entry name" value="CHITINASE"/>
    <property type="match status" value="1"/>
</dbReference>
<comment type="caution">
    <text evidence="5">The sequence shown here is derived from an EMBL/GenBank/DDBJ whole genome shotgun (WGS) entry which is preliminary data.</text>
</comment>
<keyword evidence="3" id="KW-0812">Transmembrane</keyword>
<keyword evidence="1" id="KW-0147">Chitin-binding</keyword>
<dbReference type="EMBL" id="WVTA01000001">
    <property type="protein sequence ID" value="KAK3217620.1"/>
    <property type="molecule type" value="Genomic_DNA"/>
</dbReference>
<dbReference type="Gene3D" id="3.10.350.10">
    <property type="entry name" value="LysM domain"/>
    <property type="match status" value="1"/>
</dbReference>
<dbReference type="AlphaFoldDB" id="A0AAN6M950"/>
<reference evidence="5 6" key="1">
    <citation type="submission" date="2021-02" db="EMBL/GenBank/DDBJ databases">
        <title>Genome assembly of Pseudopithomyces chartarum.</title>
        <authorList>
            <person name="Jauregui R."/>
            <person name="Singh J."/>
            <person name="Voisey C."/>
        </authorList>
    </citation>
    <scope>NUCLEOTIDE SEQUENCE [LARGE SCALE GENOMIC DNA]</scope>
    <source>
        <strain evidence="5 6">AGR01</strain>
    </source>
</reference>
<dbReference type="InterPro" id="IPR018392">
    <property type="entry name" value="LysM"/>
</dbReference>
<sequence length="634" mass="69153">MDLVPSGIPLCCSRGNLPFPLPLNDDDGTCATYILQENETCVDIATRFDLPMSFIEKINKQADWGWMGCDKLVPNQPMCLSNGTAPDDSAEPDDETLLPSDCAASPYNTLEDIDAALNSGTYDEECLNQYTLEVLQKNLQTSLDRYNAIMADHYDNKFNTFADAVVNSAPKQVHDFMLQHGNEYFTCVVTELQFCCSDNCQSVGNDPNGPCRYCYQGKCDMVDFMGRPIRRDSGGVGVILGGGDHPGDGSHSVSRVTNVSEPCPPDYSLRGLSQKQQPQERRDTVYWTLRPDRADQFYADIYATTALTKERIAMQDVYHMGDCPPTGSCHDNGWDFGIPVANGYSKADVANPKDVVVAALANLTSLHVQISGVIDEMRNGTFLGSGADVVDAISVPVLMIESAVDSMETVVDIAEEIDEERTKGIILTFLGALLFFIPVVGEVLGSIAGLASLARIIAVLATVGDAAMDIYSIVDDPKNAPLAIFGLVLGPLGLADIATVARAANLKRAMKGEDILKLGKNLGPSMNIVNKVTGLHKTAPMPRAAWYDGTFFDRENHNLNLEIFDFMRRKYILSLRELQKLFSHIAHEQVDCTSGTVAVSRYQPLTSHSACHSTNLSFNPTLNSSSEPRLSLAQ</sequence>
<evidence type="ECO:0000313" key="6">
    <source>
        <dbReference type="Proteomes" id="UP001280581"/>
    </source>
</evidence>
<evidence type="ECO:0000256" key="3">
    <source>
        <dbReference type="SAM" id="Phobius"/>
    </source>
</evidence>
<dbReference type="InterPro" id="IPR053214">
    <property type="entry name" value="LysM12-like"/>
</dbReference>
<organism evidence="5 6">
    <name type="scientific">Pseudopithomyces chartarum</name>
    <dbReference type="NCBI Taxonomy" id="1892770"/>
    <lineage>
        <taxon>Eukaryota</taxon>
        <taxon>Fungi</taxon>
        <taxon>Dikarya</taxon>
        <taxon>Ascomycota</taxon>
        <taxon>Pezizomycotina</taxon>
        <taxon>Dothideomycetes</taxon>
        <taxon>Pleosporomycetidae</taxon>
        <taxon>Pleosporales</taxon>
        <taxon>Massarineae</taxon>
        <taxon>Didymosphaeriaceae</taxon>
        <taxon>Pseudopithomyces</taxon>
    </lineage>
</organism>
<proteinExistence type="predicted"/>
<accession>A0AAN6M950</accession>
<keyword evidence="2" id="KW-0843">Virulence</keyword>
<dbReference type="SMART" id="SM00257">
    <property type="entry name" value="LysM"/>
    <property type="match status" value="1"/>
</dbReference>
<dbReference type="PANTHER" id="PTHR47700">
    <property type="entry name" value="V CHITINASE, PUTATIVE (AFU_ORTHOLOGUE AFUA_6G13720)-RELATED"/>
    <property type="match status" value="1"/>
</dbReference>